<dbReference type="InterPro" id="IPR051542">
    <property type="entry name" value="Hydrogenase_cytochrome"/>
</dbReference>
<feature type="transmembrane region" description="Helical" evidence="13">
    <location>
        <begin position="16"/>
        <end position="37"/>
    </location>
</feature>
<protein>
    <submittedName>
        <fullName evidence="15">Thiosulfate reductase cytochrome b subunit</fullName>
    </submittedName>
</protein>
<dbReference type="PANTHER" id="PTHR30485:SF1">
    <property type="entry name" value="CYTOCHROME YDHU-RELATED"/>
    <property type="match status" value="1"/>
</dbReference>
<gene>
    <name evidence="15" type="ORF">SAMN05660860_00182</name>
</gene>
<evidence type="ECO:0000256" key="11">
    <source>
        <dbReference type="ARBA" id="ARBA00023136"/>
    </source>
</evidence>
<keyword evidence="3" id="KW-0813">Transport</keyword>
<keyword evidence="8" id="KW-0249">Electron transport</keyword>
<dbReference type="GO" id="GO:0022904">
    <property type="term" value="P:respiratory electron transport chain"/>
    <property type="evidence" value="ECO:0007669"/>
    <property type="project" value="InterPro"/>
</dbReference>
<keyword evidence="7" id="KW-0479">Metal-binding</keyword>
<sequence>MKHKQKIYLTPTPVRIWHWLNAFGFLALIFSGAQIRYPEYVNFFGSYKAAIRLHDTAGIVVSISFCLWLIYYLIVARSLLKLYLPTKEDLRLGLFRQGLFYFFNYFRGKPNPHVTTPENKFNPLQKSAYVIIMMVLVPLVILSGLLLMNIELLRPVVLFLGGVKFVAGAHFLLACALIAFLFTHVYLATLGHTPFAHFKPMWTGWEEHEDATGKDDAPGSQAKPAARTEPKQH</sequence>
<evidence type="ECO:0000256" key="1">
    <source>
        <dbReference type="ARBA" id="ARBA00004651"/>
    </source>
</evidence>
<accession>A0A1G9IN38</accession>
<dbReference type="Proteomes" id="UP000182146">
    <property type="component" value="Unassembled WGS sequence"/>
</dbReference>
<keyword evidence="10" id="KW-0408">Iron</keyword>
<dbReference type="PRINTS" id="PR00161">
    <property type="entry name" value="NIHGNASECYTB"/>
</dbReference>
<dbReference type="InterPro" id="IPR011577">
    <property type="entry name" value="Cyt_b561_bac/Ni-Hgenase"/>
</dbReference>
<dbReference type="RefSeq" id="WP_082048043.1">
    <property type="nucleotide sequence ID" value="NZ_FNGU01000001.1"/>
</dbReference>
<evidence type="ECO:0000256" key="13">
    <source>
        <dbReference type="SAM" id="Phobius"/>
    </source>
</evidence>
<feature type="domain" description="Cytochrome b561 bacterial/Ni-hydrogenase" evidence="14">
    <location>
        <begin position="11"/>
        <end position="204"/>
    </location>
</feature>
<organism evidence="15 16">
    <name type="scientific">Geoalkalibacter ferrihydriticus</name>
    <dbReference type="NCBI Taxonomy" id="392333"/>
    <lineage>
        <taxon>Bacteria</taxon>
        <taxon>Pseudomonadati</taxon>
        <taxon>Thermodesulfobacteriota</taxon>
        <taxon>Desulfuromonadia</taxon>
        <taxon>Desulfuromonadales</taxon>
        <taxon>Geoalkalibacteraceae</taxon>
        <taxon>Geoalkalibacter</taxon>
    </lineage>
</organism>
<evidence type="ECO:0000313" key="16">
    <source>
        <dbReference type="Proteomes" id="UP000182146"/>
    </source>
</evidence>
<dbReference type="STRING" id="392333.SAMN05660860_00182"/>
<dbReference type="SUPFAM" id="SSF81342">
    <property type="entry name" value="Transmembrane di-heme cytochromes"/>
    <property type="match status" value="1"/>
</dbReference>
<evidence type="ECO:0000256" key="6">
    <source>
        <dbReference type="ARBA" id="ARBA00022692"/>
    </source>
</evidence>
<feature type="transmembrane region" description="Helical" evidence="13">
    <location>
        <begin position="57"/>
        <end position="80"/>
    </location>
</feature>
<keyword evidence="11 13" id="KW-0472">Membrane</keyword>
<comment type="subcellular location">
    <subcellularLocation>
        <location evidence="1">Cell membrane</location>
        <topology evidence="1">Multi-pass membrane protein</topology>
    </subcellularLocation>
</comment>
<evidence type="ECO:0000256" key="9">
    <source>
        <dbReference type="ARBA" id="ARBA00022989"/>
    </source>
</evidence>
<reference evidence="15 16" key="1">
    <citation type="submission" date="2016-10" db="EMBL/GenBank/DDBJ databases">
        <authorList>
            <person name="de Groot N.N."/>
        </authorList>
    </citation>
    <scope>NUCLEOTIDE SEQUENCE [LARGE SCALE GENOMIC DNA]</scope>
    <source>
        <strain evidence="15 16">DSM 17813</strain>
    </source>
</reference>
<dbReference type="GO" id="GO:0009055">
    <property type="term" value="F:electron transfer activity"/>
    <property type="evidence" value="ECO:0007669"/>
    <property type="project" value="InterPro"/>
</dbReference>
<keyword evidence="6 13" id="KW-0812">Transmembrane</keyword>
<dbReference type="OrthoDB" id="197262at2"/>
<feature type="region of interest" description="Disordered" evidence="12">
    <location>
        <begin position="208"/>
        <end position="233"/>
    </location>
</feature>
<dbReference type="GO" id="GO:0005506">
    <property type="term" value="F:iron ion binding"/>
    <property type="evidence" value="ECO:0007669"/>
    <property type="project" value="InterPro"/>
</dbReference>
<evidence type="ECO:0000256" key="4">
    <source>
        <dbReference type="ARBA" id="ARBA00022475"/>
    </source>
</evidence>
<keyword evidence="9 13" id="KW-1133">Transmembrane helix</keyword>
<evidence type="ECO:0000256" key="10">
    <source>
        <dbReference type="ARBA" id="ARBA00023004"/>
    </source>
</evidence>
<evidence type="ECO:0000259" key="14">
    <source>
        <dbReference type="Pfam" id="PF01292"/>
    </source>
</evidence>
<evidence type="ECO:0000256" key="3">
    <source>
        <dbReference type="ARBA" id="ARBA00022448"/>
    </source>
</evidence>
<dbReference type="Gene3D" id="1.20.950.20">
    <property type="entry name" value="Transmembrane di-heme cytochromes, Chain C"/>
    <property type="match status" value="1"/>
</dbReference>
<dbReference type="AlphaFoldDB" id="A0A1G9IN38"/>
<evidence type="ECO:0000256" key="8">
    <source>
        <dbReference type="ARBA" id="ARBA00022982"/>
    </source>
</evidence>
<comment type="similarity">
    <text evidence="2">Belongs to the HupC/HyaC/HydC family.</text>
</comment>
<feature type="transmembrane region" description="Helical" evidence="13">
    <location>
        <begin position="157"/>
        <end position="182"/>
    </location>
</feature>
<dbReference type="EMBL" id="FNGU01000001">
    <property type="protein sequence ID" value="SDL26333.1"/>
    <property type="molecule type" value="Genomic_DNA"/>
</dbReference>
<name>A0A1G9IN38_9BACT</name>
<dbReference type="InterPro" id="IPR000516">
    <property type="entry name" value="Ni-dep_Hydgase_cyt-B"/>
</dbReference>
<proteinExistence type="inferred from homology"/>
<evidence type="ECO:0000256" key="5">
    <source>
        <dbReference type="ARBA" id="ARBA00022617"/>
    </source>
</evidence>
<evidence type="ECO:0000256" key="2">
    <source>
        <dbReference type="ARBA" id="ARBA00008622"/>
    </source>
</evidence>
<dbReference type="InterPro" id="IPR016174">
    <property type="entry name" value="Di-haem_cyt_TM"/>
</dbReference>
<dbReference type="GO" id="GO:0005886">
    <property type="term" value="C:plasma membrane"/>
    <property type="evidence" value="ECO:0007669"/>
    <property type="project" value="UniProtKB-SubCell"/>
</dbReference>
<dbReference type="PANTHER" id="PTHR30485">
    <property type="entry name" value="NI/FE-HYDROGENASE 1 B-TYPE CYTOCHROME SUBUNIT"/>
    <property type="match status" value="1"/>
</dbReference>
<evidence type="ECO:0000256" key="7">
    <source>
        <dbReference type="ARBA" id="ARBA00022723"/>
    </source>
</evidence>
<evidence type="ECO:0000256" key="12">
    <source>
        <dbReference type="SAM" id="MobiDB-lite"/>
    </source>
</evidence>
<evidence type="ECO:0000313" key="15">
    <source>
        <dbReference type="EMBL" id="SDL26333.1"/>
    </source>
</evidence>
<keyword evidence="5" id="KW-0349">Heme</keyword>
<dbReference type="Pfam" id="PF01292">
    <property type="entry name" value="Ni_hydr_CYTB"/>
    <property type="match status" value="1"/>
</dbReference>
<dbReference type="GO" id="GO:0020037">
    <property type="term" value="F:heme binding"/>
    <property type="evidence" value="ECO:0007669"/>
    <property type="project" value="TreeGrafter"/>
</dbReference>
<keyword evidence="4" id="KW-1003">Cell membrane</keyword>
<feature type="transmembrane region" description="Helical" evidence="13">
    <location>
        <begin position="128"/>
        <end position="150"/>
    </location>
</feature>